<proteinExistence type="predicted"/>
<dbReference type="AlphaFoldDB" id="A0A8T2SQ00"/>
<evidence type="ECO:0000256" key="9">
    <source>
        <dbReference type="ARBA" id="ARBA00022833"/>
    </source>
</evidence>
<reference evidence="12" key="1">
    <citation type="submission" date="2021-08" db="EMBL/GenBank/DDBJ databases">
        <title>WGS assembly of Ceratopteris richardii.</title>
        <authorList>
            <person name="Marchant D.B."/>
            <person name="Chen G."/>
            <person name="Jenkins J."/>
            <person name="Shu S."/>
            <person name="Leebens-Mack J."/>
            <person name="Grimwood J."/>
            <person name="Schmutz J."/>
            <person name="Soltis P."/>
            <person name="Soltis D."/>
            <person name="Chen Z.-H."/>
        </authorList>
    </citation>
    <scope>NUCLEOTIDE SEQUENCE</scope>
    <source>
        <strain evidence="12">Whitten #5841</strain>
        <tissue evidence="12">Leaf</tissue>
    </source>
</reference>
<accession>A0A8T2SQ00</accession>
<dbReference type="Gene3D" id="3.30.40.10">
    <property type="entry name" value="Zinc/RING finger domain, C3HC4 (zinc finger)"/>
    <property type="match status" value="1"/>
</dbReference>
<dbReference type="GO" id="GO:0008270">
    <property type="term" value="F:zinc ion binding"/>
    <property type="evidence" value="ECO:0007669"/>
    <property type="project" value="UniProtKB-KW"/>
</dbReference>
<comment type="catalytic activity">
    <reaction evidence="1">
        <text>S-ubiquitinyl-[E2 ubiquitin-conjugating enzyme]-L-cysteine + [acceptor protein]-L-lysine = [E2 ubiquitin-conjugating enzyme]-L-cysteine + N(6)-ubiquitinyl-[acceptor protein]-L-lysine.</text>
        <dbReference type="EC" id="2.3.2.27"/>
    </reaction>
</comment>
<evidence type="ECO:0000256" key="1">
    <source>
        <dbReference type="ARBA" id="ARBA00000900"/>
    </source>
</evidence>
<feature type="domain" description="RING-type" evidence="11">
    <location>
        <begin position="20"/>
        <end position="81"/>
    </location>
</feature>
<dbReference type="Pfam" id="PF13445">
    <property type="entry name" value="zf-RING_UBOX"/>
    <property type="match status" value="1"/>
</dbReference>
<sequence length="138" mass="15407">MFRRSFPVSGSPSDLSIFCCNICQELCYDPVVTFCGHIFCWPCLYVSASTHAFPFKNIQLRPVYKKNAGDRTIPIYSCAKSSNIQFLAENFPGTQIPSRTGTPSLACSPGALAQGLALYNVSRNLHSFAYRKSWFCEK</sequence>
<evidence type="ECO:0000256" key="8">
    <source>
        <dbReference type="ARBA" id="ARBA00022786"/>
    </source>
</evidence>
<comment type="pathway">
    <text evidence="3">Protein modification; protein ubiquitination.</text>
</comment>
<dbReference type="OrthoDB" id="6270329at2759"/>
<evidence type="ECO:0000256" key="4">
    <source>
        <dbReference type="ARBA" id="ARBA00012483"/>
    </source>
</evidence>
<comment type="subcellular location">
    <subcellularLocation>
        <location evidence="2">Endomembrane system</location>
    </subcellularLocation>
</comment>
<dbReference type="InterPro" id="IPR013083">
    <property type="entry name" value="Znf_RING/FYVE/PHD"/>
</dbReference>
<keyword evidence="10" id="KW-0472">Membrane</keyword>
<keyword evidence="6" id="KW-0479">Metal-binding</keyword>
<evidence type="ECO:0000256" key="3">
    <source>
        <dbReference type="ARBA" id="ARBA00004906"/>
    </source>
</evidence>
<evidence type="ECO:0000256" key="7">
    <source>
        <dbReference type="ARBA" id="ARBA00022771"/>
    </source>
</evidence>
<keyword evidence="5" id="KW-0808">Transferase</keyword>
<protein>
    <recommendedName>
        <fullName evidence="4">RING-type E3 ubiquitin transferase</fullName>
        <ecNumber evidence="4">2.3.2.27</ecNumber>
    </recommendedName>
</protein>
<keyword evidence="9" id="KW-0862">Zinc</keyword>
<dbReference type="GO" id="GO:0006511">
    <property type="term" value="P:ubiquitin-dependent protein catabolic process"/>
    <property type="evidence" value="ECO:0007669"/>
    <property type="project" value="InterPro"/>
</dbReference>
<evidence type="ECO:0000313" key="12">
    <source>
        <dbReference type="EMBL" id="KAH7365774.1"/>
    </source>
</evidence>
<dbReference type="SUPFAM" id="SSF57850">
    <property type="entry name" value="RING/U-box"/>
    <property type="match status" value="1"/>
</dbReference>
<dbReference type="PROSITE" id="PS00518">
    <property type="entry name" value="ZF_RING_1"/>
    <property type="match status" value="1"/>
</dbReference>
<evidence type="ECO:0000313" key="13">
    <source>
        <dbReference type="Proteomes" id="UP000825935"/>
    </source>
</evidence>
<name>A0A8T2SQ00_CERRI</name>
<keyword evidence="8" id="KW-0833">Ubl conjugation pathway</keyword>
<evidence type="ECO:0000256" key="2">
    <source>
        <dbReference type="ARBA" id="ARBA00004308"/>
    </source>
</evidence>
<dbReference type="InterPro" id="IPR001841">
    <property type="entry name" value="Znf_RING"/>
</dbReference>
<dbReference type="EC" id="2.3.2.27" evidence="4"/>
<dbReference type="GO" id="GO:0005783">
    <property type="term" value="C:endoplasmic reticulum"/>
    <property type="evidence" value="ECO:0007669"/>
    <property type="project" value="InterPro"/>
</dbReference>
<dbReference type="InterPro" id="IPR045103">
    <property type="entry name" value="RNF5/RNF185-like"/>
</dbReference>
<dbReference type="Proteomes" id="UP000825935">
    <property type="component" value="Chromosome 18"/>
</dbReference>
<comment type="caution">
    <text evidence="12">The sequence shown here is derived from an EMBL/GenBank/DDBJ whole genome shotgun (WGS) entry which is preliminary data.</text>
</comment>
<dbReference type="EMBL" id="CM035423">
    <property type="protein sequence ID" value="KAH7365774.1"/>
    <property type="molecule type" value="Genomic_DNA"/>
</dbReference>
<dbReference type="GO" id="GO:0061630">
    <property type="term" value="F:ubiquitin protein ligase activity"/>
    <property type="evidence" value="ECO:0007669"/>
    <property type="project" value="UniProtKB-EC"/>
</dbReference>
<evidence type="ECO:0000256" key="6">
    <source>
        <dbReference type="ARBA" id="ARBA00022723"/>
    </source>
</evidence>
<evidence type="ECO:0000256" key="5">
    <source>
        <dbReference type="ARBA" id="ARBA00022679"/>
    </source>
</evidence>
<evidence type="ECO:0000259" key="11">
    <source>
        <dbReference type="SMART" id="SM00184"/>
    </source>
</evidence>
<gene>
    <name evidence="12" type="ORF">KP509_18G045300</name>
</gene>
<dbReference type="SMART" id="SM00184">
    <property type="entry name" value="RING"/>
    <property type="match status" value="1"/>
</dbReference>
<evidence type="ECO:0000256" key="10">
    <source>
        <dbReference type="ARBA" id="ARBA00023136"/>
    </source>
</evidence>
<keyword evidence="7" id="KW-0863">Zinc-finger</keyword>
<keyword evidence="13" id="KW-1185">Reference proteome</keyword>
<dbReference type="InterPro" id="IPR017907">
    <property type="entry name" value="Znf_RING_CS"/>
</dbReference>
<organism evidence="12 13">
    <name type="scientific">Ceratopteris richardii</name>
    <name type="common">Triangle waterfern</name>
    <dbReference type="NCBI Taxonomy" id="49495"/>
    <lineage>
        <taxon>Eukaryota</taxon>
        <taxon>Viridiplantae</taxon>
        <taxon>Streptophyta</taxon>
        <taxon>Embryophyta</taxon>
        <taxon>Tracheophyta</taxon>
        <taxon>Polypodiopsida</taxon>
        <taxon>Polypodiidae</taxon>
        <taxon>Polypodiales</taxon>
        <taxon>Pteridineae</taxon>
        <taxon>Pteridaceae</taxon>
        <taxon>Parkerioideae</taxon>
        <taxon>Ceratopteris</taxon>
    </lineage>
</organism>
<dbReference type="PANTHER" id="PTHR12313">
    <property type="entry name" value="E3 UBIQUITIN-PROTEIN LIGASE RNF5-RELATED"/>
    <property type="match status" value="1"/>
</dbReference>
<dbReference type="InterPro" id="IPR027370">
    <property type="entry name" value="Znf-RING_euk"/>
</dbReference>